<organism evidence="1 2">
    <name type="scientific">Necator americanus</name>
    <name type="common">Human hookworm</name>
    <dbReference type="NCBI Taxonomy" id="51031"/>
    <lineage>
        <taxon>Eukaryota</taxon>
        <taxon>Metazoa</taxon>
        <taxon>Ecdysozoa</taxon>
        <taxon>Nematoda</taxon>
        <taxon>Chromadorea</taxon>
        <taxon>Rhabditida</taxon>
        <taxon>Rhabditina</taxon>
        <taxon>Rhabditomorpha</taxon>
        <taxon>Strongyloidea</taxon>
        <taxon>Ancylostomatidae</taxon>
        <taxon>Bunostominae</taxon>
        <taxon>Necator</taxon>
    </lineage>
</organism>
<proteinExistence type="predicted"/>
<dbReference type="EMBL" id="JAVFWL010000004">
    <property type="protein sequence ID" value="KAK6752916.1"/>
    <property type="molecule type" value="Genomic_DNA"/>
</dbReference>
<comment type="caution">
    <text evidence="1">The sequence shown here is derived from an EMBL/GenBank/DDBJ whole genome shotgun (WGS) entry which is preliminary data.</text>
</comment>
<evidence type="ECO:0000313" key="2">
    <source>
        <dbReference type="Proteomes" id="UP001303046"/>
    </source>
</evidence>
<name>A0ABR1DR57_NECAM</name>
<reference evidence="1 2" key="1">
    <citation type="submission" date="2023-08" db="EMBL/GenBank/DDBJ databases">
        <title>A Necator americanus chromosomal reference genome.</title>
        <authorList>
            <person name="Ilik V."/>
            <person name="Petrzelkova K.J."/>
            <person name="Pardy F."/>
            <person name="Fuh T."/>
            <person name="Niatou-Singa F.S."/>
            <person name="Gouil Q."/>
            <person name="Baker L."/>
            <person name="Ritchie M.E."/>
            <person name="Jex A.R."/>
            <person name="Gazzola D."/>
            <person name="Li H."/>
            <person name="Toshio Fujiwara R."/>
            <person name="Zhan B."/>
            <person name="Aroian R.V."/>
            <person name="Pafco B."/>
            <person name="Schwarz E.M."/>
        </authorList>
    </citation>
    <scope>NUCLEOTIDE SEQUENCE [LARGE SCALE GENOMIC DNA]</scope>
    <source>
        <strain evidence="1 2">Aroian</strain>
        <tissue evidence="1">Whole animal</tissue>
    </source>
</reference>
<protein>
    <recommendedName>
        <fullName evidence="3">SXP/RAL-2 family protein Ani s 5-like cation-binding domain-containing protein</fullName>
    </recommendedName>
</protein>
<evidence type="ECO:0000313" key="1">
    <source>
        <dbReference type="EMBL" id="KAK6752916.1"/>
    </source>
</evidence>
<gene>
    <name evidence="1" type="primary">Necator_chrIV.g17282</name>
    <name evidence="1" type="ORF">RB195_003984</name>
</gene>
<keyword evidence="2" id="KW-1185">Reference proteome</keyword>
<evidence type="ECO:0008006" key="3">
    <source>
        <dbReference type="Google" id="ProtNLM"/>
    </source>
</evidence>
<sequence length="265" mass="29610">MCRIYILPISVFVIRVAAFSPFFQGTGFIPPLPFFQRIPWEGIVQMRTIISDHSLTHGNYDAALERWAEEYGLTGKIESQKRRAEEELDAALTAIPLFIQLIRQAENDPNLTWDQVAERKFKLFSNLLPQQAEVVKFMISLFAPPYAKASSQRMSSNFGHGGQFGSNGIGPFVPVPFGQAPYGQGFDPGGLIQLEGGGAYVIRRYPAPAIVPSAMVMSSHFLLDSENSAASREQLGDVVFRLATAWSYNDDDIVYEHSSLKYMYK</sequence>
<accession>A0ABR1DR57</accession>
<dbReference type="Proteomes" id="UP001303046">
    <property type="component" value="Unassembled WGS sequence"/>
</dbReference>